<dbReference type="SUPFAM" id="SSF55136">
    <property type="entry name" value="Probable bacterial effector-binding domain"/>
    <property type="match status" value="1"/>
</dbReference>
<dbReference type="PROSITE" id="PS50937">
    <property type="entry name" value="HTH_MERR_2"/>
    <property type="match status" value="1"/>
</dbReference>
<evidence type="ECO:0000313" key="3">
    <source>
        <dbReference type="EMBL" id="MFD2701033.1"/>
    </source>
</evidence>
<name>A0ABW5SP38_9BACL</name>
<dbReference type="PROSITE" id="PS00552">
    <property type="entry name" value="HTH_MERR_1"/>
    <property type="match status" value="1"/>
</dbReference>
<organism evidence="3 4">
    <name type="scientific">Paenibacillus shunpengii</name>
    <dbReference type="NCBI Taxonomy" id="2054424"/>
    <lineage>
        <taxon>Bacteria</taxon>
        <taxon>Bacillati</taxon>
        <taxon>Bacillota</taxon>
        <taxon>Bacilli</taxon>
        <taxon>Bacillales</taxon>
        <taxon>Paenibacillaceae</taxon>
        <taxon>Paenibacillus</taxon>
    </lineage>
</organism>
<dbReference type="Proteomes" id="UP001597540">
    <property type="component" value="Unassembled WGS sequence"/>
</dbReference>
<gene>
    <name evidence="3" type="ORF">ACFSVM_11200</name>
</gene>
<dbReference type="PANTHER" id="PTHR30204">
    <property type="entry name" value="REDOX-CYCLING DRUG-SENSING TRANSCRIPTIONAL ACTIVATOR SOXR"/>
    <property type="match status" value="1"/>
</dbReference>
<protein>
    <submittedName>
        <fullName evidence="3">MerR family transcriptional regulator</fullName>
    </submittedName>
</protein>
<dbReference type="SMART" id="SM00422">
    <property type="entry name" value="HTH_MERR"/>
    <property type="match status" value="1"/>
</dbReference>
<sequence length="271" mass="31923">MSKIQKKYFTTSEIAKICGVTKHTLFHYDEIGLLKPEYVHTNGYRYYSILQCYTLDIIDVLKKTGSSLQEIKAFLHNQSTDQFVHLIQQKQKDLKIELQRILQMENLLEDALHMTEKAKKGLRRIPIEEYCEEEYYIATSIEENSDTNFAIKLSEHRKYCEDHYIIHSFSAWTIMRRETFISGNYYPNYVANKIQQPIPGEKTIIKPKGLYAVMDHVGSYETMNTTYSRLKEFITSQNRRITGQVYEEDLLNYVTEKDHNNFIIRISVGIS</sequence>
<feature type="domain" description="HTH merR-type" evidence="2">
    <location>
        <begin position="8"/>
        <end position="77"/>
    </location>
</feature>
<comment type="caution">
    <text evidence="3">The sequence shown here is derived from an EMBL/GenBank/DDBJ whole genome shotgun (WGS) entry which is preliminary data.</text>
</comment>
<dbReference type="CDD" id="cd04782">
    <property type="entry name" value="HTH_BltR"/>
    <property type="match status" value="1"/>
</dbReference>
<dbReference type="EMBL" id="JBHUMJ010000002">
    <property type="protein sequence ID" value="MFD2701033.1"/>
    <property type="molecule type" value="Genomic_DNA"/>
</dbReference>
<dbReference type="RefSeq" id="WP_379262155.1">
    <property type="nucleotide sequence ID" value="NZ_JBHUMJ010000002.1"/>
</dbReference>
<evidence type="ECO:0000259" key="2">
    <source>
        <dbReference type="PROSITE" id="PS50937"/>
    </source>
</evidence>
<dbReference type="InterPro" id="IPR009061">
    <property type="entry name" value="DNA-bd_dom_put_sf"/>
</dbReference>
<dbReference type="Pfam" id="PF13411">
    <property type="entry name" value="MerR_1"/>
    <property type="match status" value="1"/>
</dbReference>
<keyword evidence="4" id="KW-1185">Reference proteome</keyword>
<dbReference type="Gene3D" id="1.10.1660.10">
    <property type="match status" value="1"/>
</dbReference>
<dbReference type="PANTHER" id="PTHR30204:SF85">
    <property type="entry name" value="MULTIDRUG-EFFLUX TRANSPORTER 2 REGULATOR"/>
    <property type="match status" value="1"/>
</dbReference>
<dbReference type="SUPFAM" id="SSF46955">
    <property type="entry name" value="Putative DNA-binding domain"/>
    <property type="match status" value="1"/>
</dbReference>
<dbReference type="InterPro" id="IPR047057">
    <property type="entry name" value="MerR_fam"/>
</dbReference>
<evidence type="ECO:0000256" key="1">
    <source>
        <dbReference type="ARBA" id="ARBA00023125"/>
    </source>
</evidence>
<reference evidence="4" key="1">
    <citation type="journal article" date="2019" name="Int. J. Syst. Evol. Microbiol.">
        <title>The Global Catalogue of Microorganisms (GCM) 10K type strain sequencing project: providing services to taxonomists for standard genome sequencing and annotation.</title>
        <authorList>
            <consortium name="The Broad Institute Genomics Platform"/>
            <consortium name="The Broad Institute Genome Sequencing Center for Infectious Disease"/>
            <person name="Wu L."/>
            <person name="Ma J."/>
        </authorList>
    </citation>
    <scope>NUCLEOTIDE SEQUENCE [LARGE SCALE GENOMIC DNA]</scope>
    <source>
        <strain evidence="4">KCTC 33849</strain>
    </source>
</reference>
<accession>A0ABW5SP38</accession>
<dbReference type="InterPro" id="IPR011256">
    <property type="entry name" value="Reg_factor_effector_dom_sf"/>
</dbReference>
<dbReference type="Gene3D" id="3.20.80.10">
    <property type="entry name" value="Regulatory factor, effector binding domain"/>
    <property type="match status" value="1"/>
</dbReference>
<proteinExistence type="predicted"/>
<dbReference type="InterPro" id="IPR000551">
    <property type="entry name" value="MerR-type_HTH_dom"/>
</dbReference>
<evidence type="ECO:0000313" key="4">
    <source>
        <dbReference type="Proteomes" id="UP001597540"/>
    </source>
</evidence>
<keyword evidence="1" id="KW-0238">DNA-binding</keyword>